<keyword evidence="4" id="KW-0249">Electron transport</keyword>
<reference evidence="11" key="1">
    <citation type="submission" date="2015-12" db="EMBL/GenBank/DDBJ databases">
        <title>FDA dAtabase for Regulatory Grade micrObial Sequences (FDA-ARGOS): Supporting development and validation of Infectious Disease Dx tests.</title>
        <authorList>
            <person name="Case J."/>
            <person name="Tallon L."/>
            <person name="Sadzewicz L."/>
            <person name="Sengamalay N."/>
            <person name="Ott S."/>
            <person name="Godinez A."/>
            <person name="Nagaraj S."/>
            <person name="Nadendla S."/>
            <person name="Sichtig H."/>
        </authorList>
    </citation>
    <scope>NUCLEOTIDE SEQUENCE [LARGE SCALE GENOMIC DNA]</scope>
    <source>
        <strain evidence="11">FDAARGOS_147</strain>
    </source>
</reference>
<organism evidence="10 11">
    <name type="scientific">Alcaligenes xylosoxydans xylosoxydans</name>
    <name type="common">Achromobacter xylosoxidans</name>
    <dbReference type="NCBI Taxonomy" id="85698"/>
    <lineage>
        <taxon>Bacteria</taxon>
        <taxon>Pseudomonadati</taxon>
        <taxon>Pseudomonadota</taxon>
        <taxon>Betaproteobacteria</taxon>
        <taxon>Burkholderiales</taxon>
        <taxon>Alcaligenaceae</taxon>
        <taxon>Achromobacter</taxon>
    </lineage>
</organism>
<evidence type="ECO:0000256" key="5">
    <source>
        <dbReference type="ARBA" id="ARBA00023004"/>
    </source>
</evidence>
<keyword evidence="1" id="KW-0813">Transport</keyword>
<dbReference type="Pfam" id="PF04324">
    <property type="entry name" value="Fer2_BFD"/>
    <property type="match status" value="1"/>
</dbReference>
<dbReference type="InterPro" id="IPR007419">
    <property type="entry name" value="BFD-like_2Fe2S-bd_dom"/>
</dbReference>
<evidence type="ECO:0000256" key="8">
    <source>
        <dbReference type="ARBA" id="ARBA00046332"/>
    </source>
</evidence>
<comment type="similarity">
    <text evidence="8">Belongs to the Bfd family.</text>
</comment>
<evidence type="ECO:0000256" key="4">
    <source>
        <dbReference type="ARBA" id="ARBA00022982"/>
    </source>
</evidence>
<accession>A0A0X8P0Q9</accession>
<evidence type="ECO:0000256" key="6">
    <source>
        <dbReference type="ARBA" id="ARBA00023014"/>
    </source>
</evidence>
<dbReference type="EMBL" id="CP014060">
    <property type="protein sequence ID" value="AMG37796.2"/>
    <property type="molecule type" value="Genomic_DNA"/>
</dbReference>
<evidence type="ECO:0000313" key="11">
    <source>
        <dbReference type="Proteomes" id="UP000060602"/>
    </source>
</evidence>
<dbReference type="PANTHER" id="PTHR37424">
    <property type="entry name" value="BACTERIOFERRITIN-ASSOCIATED FERREDOXIN"/>
    <property type="match status" value="1"/>
</dbReference>
<keyword evidence="3" id="KW-0479">Metal-binding</keyword>
<dbReference type="Gene3D" id="1.10.10.1100">
    <property type="entry name" value="BFD-like [2Fe-2S]-binding domain"/>
    <property type="match status" value="1"/>
</dbReference>
<evidence type="ECO:0000313" key="10">
    <source>
        <dbReference type="EMBL" id="AMG37796.2"/>
    </source>
</evidence>
<dbReference type="InterPro" id="IPR052371">
    <property type="entry name" value="BFD-associated_ferredoxin"/>
</dbReference>
<name>A0A0X8P0Q9_ALCXX</name>
<keyword evidence="6" id="KW-0411">Iron-sulfur</keyword>
<keyword evidence="2" id="KW-0001">2Fe-2S</keyword>
<gene>
    <name evidence="10" type="ORF">AL504_18370</name>
</gene>
<protein>
    <recommendedName>
        <fullName evidence="7">Bacterioferritin-associated ferredoxin</fullName>
    </recommendedName>
</protein>
<evidence type="ECO:0000256" key="2">
    <source>
        <dbReference type="ARBA" id="ARBA00022714"/>
    </source>
</evidence>
<dbReference type="InterPro" id="IPR041854">
    <property type="entry name" value="BFD-like_2Fe2S-bd_dom_sf"/>
</dbReference>
<feature type="domain" description="BFD-like [2Fe-2S]-binding" evidence="9">
    <location>
        <begin position="8"/>
        <end position="55"/>
    </location>
</feature>
<evidence type="ECO:0000259" key="9">
    <source>
        <dbReference type="Pfam" id="PF04324"/>
    </source>
</evidence>
<evidence type="ECO:0000256" key="3">
    <source>
        <dbReference type="ARBA" id="ARBA00022723"/>
    </source>
</evidence>
<dbReference type="RefSeq" id="WP_104021657.1">
    <property type="nucleotide sequence ID" value="NZ_CP014060.2"/>
</dbReference>
<evidence type="ECO:0000256" key="1">
    <source>
        <dbReference type="ARBA" id="ARBA00022448"/>
    </source>
</evidence>
<proteinExistence type="inferred from homology"/>
<dbReference type="AlphaFoldDB" id="A0A0X8P0Q9"/>
<evidence type="ECO:0000256" key="7">
    <source>
        <dbReference type="ARBA" id="ARBA00039386"/>
    </source>
</evidence>
<dbReference type="GO" id="GO:0051537">
    <property type="term" value="F:2 iron, 2 sulfur cluster binding"/>
    <property type="evidence" value="ECO:0007669"/>
    <property type="project" value="UniProtKB-KW"/>
</dbReference>
<dbReference type="Proteomes" id="UP000060602">
    <property type="component" value="Chromosome"/>
</dbReference>
<dbReference type="PANTHER" id="PTHR37424:SF1">
    <property type="entry name" value="BACTERIOFERRITIN-ASSOCIATED FERREDOXIN"/>
    <property type="match status" value="1"/>
</dbReference>
<dbReference type="GO" id="GO:0046872">
    <property type="term" value="F:metal ion binding"/>
    <property type="evidence" value="ECO:0007669"/>
    <property type="project" value="UniProtKB-KW"/>
</dbReference>
<sequence length="99" mass="9999">MSIIILMYICVCNAITERQVRASVDAGATSLSDLQFELGVATCCGCCAATAAEYLPGGRCSSVCDVRSIAVPVNPPAAMAEPGAAAANSSYPVIQVAVA</sequence>
<keyword evidence="5" id="KW-0408">Iron</keyword>